<dbReference type="PANTHER" id="PTHR43884">
    <property type="entry name" value="ACYL-COA DEHYDROGENASE"/>
    <property type="match status" value="1"/>
</dbReference>
<gene>
    <name evidence="8" type="ORF">RW1_009_00640</name>
</gene>
<keyword evidence="4" id="KW-0274">FAD</keyword>
<dbReference type="Gene3D" id="1.20.140.10">
    <property type="entry name" value="Butyryl-CoA Dehydrogenase, subunit A, domain 3"/>
    <property type="match status" value="1"/>
</dbReference>
<dbReference type="InterPro" id="IPR013786">
    <property type="entry name" value="AcylCoA_DH/ox_N"/>
</dbReference>
<evidence type="ECO:0000313" key="8">
    <source>
        <dbReference type="EMBL" id="GAF43640.1"/>
    </source>
</evidence>
<dbReference type="Proteomes" id="UP000019491">
    <property type="component" value="Unassembled WGS sequence"/>
</dbReference>
<reference evidence="8 9" key="1">
    <citation type="submission" date="2014-02" db="EMBL/GenBank/DDBJ databases">
        <title>Whole genome shotgun sequence of Rhodococcus wratislaviensis NBRC 100605.</title>
        <authorList>
            <person name="Hosoyama A."/>
            <person name="Tsuchikane K."/>
            <person name="Yoshida I."/>
            <person name="Ohji S."/>
            <person name="Ichikawa N."/>
            <person name="Yamazoe A."/>
            <person name="Fujita N."/>
        </authorList>
    </citation>
    <scope>NUCLEOTIDE SEQUENCE [LARGE SCALE GENOMIC DNA]</scope>
    <source>
        <strain evidence="8 9">NBRC 100605</strain>
    </source>
</reference>
<dbReference type="CDD" id="cd00567">
    <property type="entry name" value="ACAD"/>
    <property type="match status" value="1"/>
</dbReference>
<protein>
    <submittedName>
        <fullName evidence="8">Putative acyl-CoA dehydrogenase</fullName>
    </submittedName>
</protein>
<comment type="caution">
    <text evidence="8">The sequence shown here is derived from an EMBL/GenBank/DDBJ whole genome shotgun (WGS) entry which is preliminary data.</text>
</comment>
<dbReference type="OrthoDB" id="8677713at2"/>
<dbReference type="SUPFAM" id="SSF47203">
    <property type="entry name" value="Acyl-CoA dehydrogenase C-terminal domain-like"/>
    <property type="match status" value="1"/>
</dbReference>
<dbReference type="Gene3D" id="1.10.540.10">
    <property type="entry name" value="Acyl-CoA dehydrogenase/oxidase, N-terminal domain"/>
    <property type="match status" value="1"/>
</dbReference>
<dbReference type="InterPro" id="IPR009100">
    <property type="entry name" value="AcylCoA_DH/oxidase_NM_dom_sf"/>
</dbReference>
<feature type="domain" description="Acyl-CoA dehydrogenase/oxidase C-terminal" evidence="6">
    <location>
        <begin position="223"/>
        <end position="345"/>
    </location>
</feature>
<keyword evidence="5" id="KW-0560">Oxidoreductase</keyword>
<evidence type="ECO:0000259" key="6">
    <source>
        <dbReference type="Pfam" id="PF00441"/>
    </source>
</evidence>
<evidence type="ECO:0000313" key="9">
    <source>
        <dbReference type="Proteomes" id="UP000019491"/>
    </source>
</evidence>
<dbReference type="EMBL" id="BAWF01000009">
    <property type="protein sequence ID" value="GAF43640.1"/>
    <property type="molecule type" value="Genomic_DNA"/>
</dbReference>
<feature type="domain" description="Acyl-CoA dehydrogenase/oxidase N-terminal" evidence="7">
    <location>
        <begin position="5"/>
        <end position="116"/>
    </location>
</feature>
<dbReference type="InterPro" id="IPR036250">
    <property type="entry name" value="AcylCo_DH-like_C"/>
</dbReference>
<evidence type="ECO:0000256" key="1">
    <source>
        <dbReference type="ARBA" id="ARBA00001974"/>
    </source>
</evidence>
<comment type="cofactor">
    <cofactor evidence="1">
        <name>FAD</name>
        <dbReference type="ChEBI" id="CHEBI:57692"/>
    </cofactor>
</comment>
<dbReference type="InterPro" id="IPR009075">
    <property type="entry name" value="AcylCo_DH/oxidase_C"/>
</dbReference>
<evidence type="ECO:0000256" key="4">
    <source>
        <dbReference type="ARBA" id="ARBA00022827"/>
    </source>
</evidence>
<dbReference type="GO" id="GO:0050660">
    <property type="term" value="F:flavin adenine dinucleotide binding"/>
    <property type="evidence" value="ECO:0007669"/>
    <property type="project" value="InterPro"/>
</dbReference>
<proteinExistence type="inferred from homology"/>
<organism evidence="8 9">
    <name type="scientific">Rhodococcus wratislaviensis NBRC 100605</name>
    <dbReference type="NCBI Taxonomy" id="1219028"/>
    <lineage>
        <taxon>Bacteria</taxon>
        <taxon>Bacillati</taxon>
        <taxon>Actinomycetota</taxon>
        <taxon>Actinomycetes</taxon>
        <taxon>Mycobacteriales</taxon>
        <taxon>Nocardiaceae</taxon>
        <taxon>Rhodococcus</taxon>
    </lineage>
</organism>
<dbReference type="RefSeq" id="WP_037228552.1">
    <property type="nucleotide sequence ID" value="NZ_BAWF01000009.1"/>
</dbReference>
<accession>X0QYE9</accession>
<dbReference type="Pfam" id="PF00441">
    <property type="entry name" value="Acyl-CoA_dh_1"/>
    <property type="match status" value="1"/>
</dbReference>
<keyword evidence="9" id="KW-1185">Reference proteome</keyword>
<evidence type="ECO:0000256" key="5">
    <source>
        <dbReference type="ARBA" id="ARBA00023002"/>
    </source>
</evidence>
<keyword evidence="3" id="KW-0285">Flavoprotein</keyword>
<dbReference type="Pfam" id="PF02771">
    <property type="entry name" value="Acyl-CoA_dh_N"/>
    <property type="match status" value="1"/>
</dbReference>
<evidence type="ECO:0000259" key="7">
    <source>
        <dbReference type="Pfam" id="PF02771"/>
    </source>
</evidence>
<dbReference type="Gene3D" id="2.40.110.10">
    <property type="entry name" value="Butyryl-CoA Dehydrogenase, subunit A, domain 2"/>
    <property type="match status" value="1"/>
</dbReference>
<dbReference type="AlphaFoldDB" id="X0QYE9"/>
<dbReference type="InterPro" id="IPR037069">
    <property type="entry name" value="AcylCoA_DH/ox_N_sf"/>
</dbReference>
<sequence>MQLSTSEHEELRATCRKLLSRNATSERIRELSNSRTGEDDALWKQIADLGWTTIAIPEKFDGIGQGLVELAILAEEFGRSLQPSPIVSSSVATWVIQRHGTDNLRSQCLPQLASGEAIASWGLEGPGDNGPLTISAGRVSGRRLYVPEARLASHLVVDAHLDGKQVLAVVDTNAEGVTIERQHTLDLTRRYYAVAFDSTPVTGDGLLSSDDAHRDLFRAGVVLQCAESVGVARRLVDMTVDYVSTRRQFDRPIGSFQAIKHRIADMYIQLEGSVVATEEAAWAVEHRRSDADVSVHVAKSWTGRSASAIASDSLQLHGGIAFTWEHDLHLFLRRAKVNELLLGSPAWHDEQLFSALAAGIA</sequence>
<dbReference type="InterPro" id="IPR046373">
    <property type="entry name" value="Acyl-CoA_Oxase/DH_mid-dom_sf"/>
</dbReference>
<dbReference type="SUPFAM" id="SSF56645">
    <property type="entry name" value="Acyl-CoA dehydrogenase NM domain-like"/>
    <property type="match status" value="1"/>
</dbReference>
<dbReference type="GO" id="GO:0003995">
    <property type="term" value="F:acyl-CoA dehydrogenase activity"/>
    <property type="evidence" value="ECO:0007669"/>
    <property type="project" value="TreeGrafter"/>
</dbReference>
<dbReference type="PANTHER" id="PTHR43884:SF20">
    <property type="entry name" value="ACYL-COA DEHYDROGENASE FADE28"/>
    <property type="match status" value="1"/>
</dbReference>
<comment type="similarity">
    <text evidence="2">Belongs to the acyl-CoA dehydrogenase family.</text>
</comment>
<name>X0QYE9_RHOWR</name>
<evidence type="ECO:0000256" key="3">
    <source>
        <dbReference type="ARBA" id="ARBA00022630"/>
    </source>
</evidence>
<evidence type="ECO:0000256" key="2">
    <source>
        <dbReference type="ARBA" id="ARBA00009347"/>
    </source>
</evidence>